<name>A0A6B3BTD9_9ACTN</name>
<feature type="transmembrane region" description="Helical" evidence="1">
    <location>
        <begin position="23"/>
        <end position="48"/>
    </location>
</feature>
<protein>
    <submittedName>
        <fullName evidence="2">DUF1129 domain-containing protein</fullName>
    </submittedName>
</protein>
<dbReference type="AlphaFoldDB" id="A0A6B3BTD9"/>
<keyword evidence="1" id="KW-1133">Transmembrane helix</keyword>
<sequence length="221" mass="24826">MNPTEPPVAWDYSPTRRAWAKQLAMNVVALVAWIASWFALLAVLSVFLGPGYAVVVAPFIVYSFYRAFLQLFIIAAVFRMRRVLRVYPWQLSHQPPHGLANRTDVVGKQFGWFEFPNPARPEEGLPMVFARHWGVGWWSRRMAPRATPELKAQIGAVWLAGDPRFIGVLAAPTSDGSTPRRFRFLHQQTGSDGGRLTVAEWGATAEDVERGRRAGIVPVRT</sequence>
<gene>
    <name evidence="2" type="ORF">G3I71_17650</name>
</gene>
<proteinExistence type="predicted"/>
<dbReference type="RefSeq" id="WP_164315738.1">
    <property type="nucleotide sequence ID" value="NZ_JAAGLU010000013.1"/>
</dbReference>
<evidence type="ECO:0000256" key="1">
    <source>
        <dbReference type="SAM" id="Phobius"/>
    </source>
</evidence>
<evidence type="ECO:0000313" key="2">
    <source>
        <dbReference type="EMBL" id="NEC87614.1"/>
    </source>
</evidence>
<accession>A0A6B3BTD9</accession>
<keyword evidence="1" id="KW-0812">Transmembrane</keyword>
<reference evidence="2" key="1">
    <citation type="submission" date="2020-01" db="EMBL/GenBank/DDBJ databases">
        <title>Insect and environment-associated Actinomycetes.</title>
        <authorList>
            <person name="Currrie C."/>
            <person name="Chevrette M."/>
            <person name="Carlson C."/>
            <person name="Stubbendieck R."/>
            <person name="Wendt-Pienkowski E."/>
        </authorList>
    </citation>
    <scope>NUCLEOTIDE SEQUENCE</scope>
    <source>
        <strain evidence="2">SID12501</strain>
    </source>
</reference>
<comment type="caution">
    <text evidence="2">The sequence shown here is derived from an EMBL/GenBank/DDBJ whole genome shotgun (WGS) entry which is preliminary data.</text>
</comment>
<dbReference type="EMBL" id="JAAGLU010000013">
    <property type="protein sequence ID" value="NEC87614.1"/>
    <property type="molecule type" value="Genomic_DNA"/>
</dbReference>
<feature type="transmembrane region" description="Helical" evidence="1">
    <location>
        <begin position="54"/>
        <end position="78"/>
    </location>
</feature>
<keyword evidence="1" id="KW-0472">Membrane</keyword>
<organism evidence="2">
    <name type="scientific">Streptomyces sp. SID12501</name>
    <dbReference type="NCBI Taxonomy" id="2706042"/>
    <lineage>
        <taxon>Bacteria</taxon>
        <taxon>Bacillati</taxon>
        <taxon>Actinomycetota</taxon>
        <taxon>Actinomycetes</taxon>
        <taxon>Kitasatosporales</taxon>
        <taxon>Streptomycetaceae</taxon>
        <taxon>Streptomyces</taxon>
    </lineage>
</organism>